<reference evidence="1 2" key="1">
    <citation type="submission" date="2021-01" db="EMBL/GenBank/DDBJ databases">
        <title>Diatom-associated Roseobacters Show Island Model of Population Structure.</title>
        <authorList>
            <person name="Qu L."/>
            <person name="Feng X."/>
            <person name="Chen Y."/>
            <person name="Li L."/>
            <person name="Wang X."/>
            <person name="Hu Z."/>
            <person name="Wang H."/>
            <person name="Luo H."/>
        </authorList>
    </citation>
    <scope>NUCLEOTIDE SEQUENCE [LARGE SCALE GENOMIC DNA]</scope>
    <source>
        <strain evidence="1 2">TR60-84</strain>
    </source>
</reference>
<protein>
    <submittedName>
        <fullName evidence="1">Uncharacterized protein</fullName>
    </submittedName>
</protein>
<proteinExistence type="predicted"/>
<evidence type="ECO:0000313" key="2">
    <source>
        <dbReference type="Proteomes" id="UP000732193"/>
    </source>
</evidence>
<dbReference type="RefSeq" id="WP_203241553.1">
    <property type="nucleotide sequence ID" value="NZ_JAFBRH010000001.1"/>
</dbReference>
<comment type="caution">
    <text evidence="1">The sequence shown here is derived from an EMBL/GenBank/DDBJ whole genome shotgun (WGS) entry which is preliminary data.</text>
</comment>
<dbReference type="AlphaFoldDB" id="A0AAE2VX30"/>
<gene>
    <name evidence="1" type="ORF">JQV55_05990</name>
</gene>
<dbReference type="EMBL" id="JAFBRM010000001">
    <property type="protein sequence ID" value="MBM1713105.1"/>
    <property type="molecule type" value="Genomic_DNA"/>
</dbReference>
<name>A0AAE2VX30_9RHOB</name>
<evidence type="ECO:0000313" key="1">
    <source>
        <dbReference type="EMBL" id="MBM1713105.1"/>
    </source>
</evidence>
<keyword evidence="2" id="KW-1185">Reference proteome</keyword>
<sequence>MIAGIGHNQGPTMERGGKYRAFQWQKARDAAMPKAMPLMVVKMHVARARALGLDYPTYAAVRKATGRDIMGLLFSSNALRIVRADAPAVPVARGEVLSAVQGARKLALVHAPLNADAVGGANPVLDHVAMAPKFTDSWSDMRDHLGGVITGQRLSRDQVLVIGDTGIERDWSTAAQAAGYLETARYFPESTAMQAGLAAG</sequence>
<dbReference type="Proteomes" id="UP000732193">
    <property type="component" value="Unassembled WGS sequence"/>
</dbReference>
<accession>A0AAE2VX30</accession>
<organism evidence="1 2">
    <name type="scientific">Sulfitobacter geojensis</name>
    <dbReference type="NCBI Taxonomy" id="1342299"/>
    <lineage>
        <taxon>Bacteria</taxon>
        <taxon>Pseudomonadati</taxon>
        <taxon>Pseudomonadota</taxon>
        <taxon>Alphaproteobacteria</taxon>
        <taxon>Rhodobacterales</taxon>
        <taxon>Roseobacteraceae</taxon>
        <taxon>Sulfitobacter</taxon>
    </lineage>
</organism>